<feature type="compositionally biased region" description="Basic and acidic residues" evidence="1">
    <location>
        <begin position="110"/>
        <end position="127"/>
    </location>
</feature>
<feature type="compositionally biased region" description="Gly residues" evidence="1">
    <location>
        <begin position="235"/>
        <end position="245"/>
    </location>
</feature>
<dbReference type="AlphaFoldDB" id="A0A644VW57"/>
<feature type="region of interest" description="Disordered" evidence="1">
    <location>
        <begin position="110"/>
        <end position="156"/>
    </location>
</feature>
<feature type="compositionally biased region" description="Basic and acidic residues" evidence="1">
    <location>
        <begin position="195"/>
        <end position="228"/>
    </location>
</feature>
<evidence type="ECO:0000313" key="2">
    <source>
        <dbReference type="EMBL" id="MPL95507.1"/>
    </source>
</evidence>
<sequence length="277" mass="29090">MGRQGVHTELHKGGGRDGGGDDVAGRRGKPHAQDDADDHGEEGGDEDAASREGDDVVAQDEPQAGEVGDADDVAHHGAGDAHAHALPGARFHCLEEGLPGKPRFLRDEAHAHRGDNAVESRIKRCPADEQEVHDDDDGNEQVSPLPHDLHDGNDLFPGDGLHAHLDGLDVDDGVLGKVVEHRRDGRSQHDLGIVDPEKLGHDEGRRAHDGGHDHASRSRHGDDSRCEDGLEAGAGHEGNGEGSGGRHVAHGASVDHPHEAAGHDGYLGLAADGPSRQ</sequence>
<evidence type="ECO:0000256" key="1">
    <source>
        <dbReference type="SAM" id="MobiDB-lite"/>
    </source>
</evidence>
<feature type="region of interest" description="Disordered" evidence="1">
    <location>
        <begin position="180"/>
        <end position="277"/>
    </location>
</feature>
<feature type="compositionally biased region" description="Acidic residues" evidence="1">
    <location>
        <begin position="35"/>
        <end position="47"/>
    </location>
</feature>
<comment type="caution">
    <text evidence="2">The sequence shown here is derived from an EMBL/GenBank/DDBJ whole genome shotgun (WGS) entry which is preliminary data.</text>
</comment>
<dbReference type="EMBL" id="VSSQ01000470">
    <property type="protein sequence ID" value="MPL95507.1"/>
    <property type="molecule type" value="Genomic_DNA"/>
</dbReference>
<feature type="compositionally biased region" description="Basic and acidic residues" evidence="1">
    <location>
        <begin position="253"/>
        <end position="262"/>
    </location>
</feature>
<feature type="compositionally biased region" description="Basic and acidic residues" evidence="1">
    <location>
        <begin position="1"/>
        <end position="25"/>
    </location>
</feature>
<reference evidence="2" key="1">
    <citation type="submission" date="2019-08" db="EMBL/GenBank/DDBJ databases">
        <authorList>
            <person name="Kucharzyk K."/>
            <person name="Murdoch R.W."/>
            <person name="Higgins S."/>
            <person name="Loffler F."/>
        </authorList>
    </citation>
    <scope>NUCLEOTIDE SEQUENCE</scope>
</reference>
<feature type="compositionally biased region" description="Acidic residues" evidence="1">
    <location>
        <begin position="128"/>
        <end position="139"/>
    </location>
</feature>
<gene>
    <name evidence="2" type="ORF">SDC9_41678</name>
</gene>
<accession>A0A644VW57</accession>
<organism evidence="2">
    <name type="scientific">bioreactor metagenome</name>
    <dbReference type="NCBI Taxonomy" id="1076179"/>
    <lineage>
        <taxon>unclassified sequences</taxon>
        <taxon>metagenomes</taxon>
        <taxon>ecological metagenomes</taxon>
    </lineage>
</organism>
<feature type="compositionally biased region" description="Basic and acidic residues" evidence="1">
    <location>
        <begin position="180"/>
        <end position="189"/>
    </location>
</feature>
<feature type="compositionally biased region" description="Basic and acidic residues" evidence="1">
    <location>
        <begin position="72"/>
        <end position="81"/>
    </location>
</feature>
<protein>
    <submittedName>
        <fullName evidence="2">Uncharacterized protein</fullName>
    </submittedName>
</protein>
<name>A0A644VW57_9ZZZZ</name>
<proteinExistence type="predicted"/>
<feature type="region of interest" description="Disordered" evidence="1">
    <location>
        <begin position="1"/>
        <end position="81"/>
    </location>
</feature>